<feature type="region of interest" description="Disordered" evidence="1">
    <location>
        <begin position="1"/>
        <end position="23"/>
    </location>
</feature>
<dbReference type="EMBL" id="CAADRP010000779">
    <property type="protein sequence ID" value="VFU32098.1"/>
    <property type="molecule type" value="Genomic_DNA"/>
</dbReference>
<dbReference type="AlphaFoldDB" id="A0A6N2KV42"/>
<accession>A0A6N2KV42</accession>
<reference evidence="2" key="1">
    <citation type="submission" date="2019-03" db="EMBL/GenBank/DDBJ databases">
        <authorList>
            <person name="Mank J."/>
            <person name="Almeida P."/>
        </authorList>
    </citation>
    <scope>NUCLEOTIDE SEQUENCE</scope>
    <source>
        <strain evidence="2">78183</strain>
    </source>
</reference>
<evidence type="ECO:0000313" key="2">
    <source>
        <dbReference type="EMBL" id="VFU32098.1"/>
    </source>
</evidence>
<proteinExistence type="predicted"/>
<evidence type="ECO:0000256" key="1">
    <source>
        <dbReference type="SAM" id="MobiDB-lite"/>
    </source>
</evidence>
<gene>
    <name evidence="2" type="ORF">SVIM_LOCUS139245</name>
</gene>
<sequence length="23" mass="2389">MTRTNREMVGVETGVALGGGQPK</sequence>
<name>A0A6N2KV42_SALVM</name>
<organism evidence="2">
    <name type="scientific">Salix viminalis</name>
    <name type="common">Common osier</name>
    <name type="synonym">Basket willow</name>
    <dbReference type="NCBI Taxonomy" id="40686"/>
    <lineage>
        <taxon>Eukaryota</taxon>
        <taxon>Viridiplantae</taxon>
        <taxon>Streptophyta</taxon>
        <taxon>Embryophyta</taxon>
        <taxon>Tracheophyta</taxon>
        <taxon>Spermatophyta</taxon>
        <taxon>Magnoliopsida</taxon>
        <taxon>eudicotyledons</taxon>
        <taxon>Gunneridae</taxon>
        <taxon>Pentapetalae</taxon>
        <taxon>rosids</taxon>
        <taxon>fabids</taxon>
        <taxon>Malpighiales</taxon>
        <taxon>Salicaceae</taxon>
        <taxon>Saliceae</taxon>
        <taxon>Salix</taxon>
    </lineage>
</organism>
<protein>
    <submittedName>
        <fullName evidence="2">Uncharacterized protein</fullName>
    </submittedName>
</protein>